<dbReference type="Pfam" id="PF02115">
    <property type="entry name" value="Rho_GDI"/>
    <property type="match status" value="1"/>
</dbReference>
<comment type="similarity">
    <text evidence="2">Belongs to the Rho GDI family.</text>
</comment>
<protein>
    <submittedName>
        <fullName evidence="4">Rho GDP dissociation inhibitor</fullName>
    </submittedName>
</protein>
<dbReference type="PRINTS" id="PR00492">
    <property type="entry name" value="RHOGDI"/>
</dbReference>
<reference evidence="4 5" key="1">
    <citation type="submission" date="2023-08" db="EMBL/GenBank/DDBJ databases">
        <title>Annotated Genome Sequence of Vanrija albida AlHP1.</title>
        <authorList>
            <person name="Herzog R."/>
        </authorList>
    </citation>
    <scope>NUCLEOTIDE SEQUENCE [LARGE SCALE GENOMIC DNA]</scope>
    <source>
        <strain evidence="4 5">AlHP1</strain>
    </source>
</reference>
<evidence type="ECO:0000256" key="1">
    <source>
        <dbReference type="ARBA" id="ARBA00004496"/>
    </source>
</evidence>
<keyword evidence="5" id="KW-1185">Reference proteome</keyword>
<organism evidence="4 5">
    <name type="scientific">Vanrija albida</name>
    <dbReference type="NCBI Taxonomy" id="181172"/>
    <lineage>
        <taxon>Eukaryota</taxon>
        <taxon>Fungi</taxon>
        <taxon>Dikarya</taxon>
        <taxon>Basidiomycota</taxon>
        <taxon>Agaricomycotina</taxon>
        <taxon>Tremellomycetes</taxon>
        <taxon>Trichosporonales</taxon>
        <taxon>Trichosporonaceae</taxon>
        <taxon>Vanrija</taxon>
    </lineage>
</organism>
<sequence>MAQPHPDDELNPTVTEGYKVGQAKTVQELANLDKEDESLQRWKASLGIGASGSGGGAKKVVLKTLFLTSPTRQQGDVVLDLTQKPDELARLKKEPITIKEGVDYSVGISFTVEGEIVSGLRYIQVVKRAGITVDRGEHMLGSYGPQDQPYIKIFASEESPSGMLARSGSYNVRSRVIDDDGAVWLDVEWGFKLGKEW</sequence>
<evidence type="ECO:0000256" key="2">
    <source>
        <dbReference type="ARBA" id="ARBA00009758"/>
    </source>
</evidence>
<dbReference type="SUPFAM" id="SSF81296">
    <property type="entry name" value="E set domains"/>
    <property type="match status" value="1"/>
</dbReference>
<evidence type="ECO:0000313" key="4">
    <source>
        <dbReference type="EMBL" id="KAL1413574.1"/>
    </source>
</evidence>
<proteinExistence type="inferred from homology"/>
<dbReference type="Gene3D" id="2.70.50.30">
    <property type="entry name" value="Coagulation Factor XIII, subunit A, domain 1"/>
    <property type="match status" value="1"/>
</dbReference>
<dbReference type="EMBL" id="JBBXJM010000001">
    <property type="protein sequence ID" value="KAL1413574.1"/>
    <property type="molecule type" value="Genomic_DNA"/>
</dbReference>
<gene>
    <name evidence="4" type="primary">RDI1</name>
    <name evidence="4" type="ORF">Q8F55_001348</name>
</gene>
<name>A0ABR3QFU8_9TREE</name>
<dbReference type="PANTHER" id="PTHR10980">
    <property type="entry name" value="RHO GDP-DISSOCIATION INHIBITOR"/>
    <property type="match status" value="1"/>
</dbReference>
<dbReference type="RefSeq" id="XP_069213518.1">
    <property type="nucleotide sequence ID" value="XM_069349974.1"/>
</dbReference>
<dbReference type="InterPro" id="IPR014756">
    <property type="entry name" value="Ig_E-set"/>
</dbReference>
<evidence type="ECO:0000313" key="5">
    <source>
        <dbReference type="Proteomes" id="UP001565368"/>
    </source>
</evidence>
<comment type="subcellular location">
    <subcellularLocation>
        <location evidence="1">Cytoplasm</location>
    </subcellularLocation>
</comment>
<dbReference type="InterPro" id="IPR000406">
    <property type="entry name" value="Rho_GDI"/>
</dbReference>
<keyword evidence="3" id="KW-0963">Cytoplasm</keyword>
<accession>A0ABR3QFU8</accession>
<dbReference type="InterPro" id="IPR024792">
    <property type="entry name" value="RhoGDI_dom_sf"/>
</dbReference>
<evidence type="ECO:0000256" key="3">
    <source>
        <dbReference type="ARBA" id="ARBA00022490"/>
    </source>
</evidence>
<comment type="caution">
    <text evidence="4">The sequence shown here is derived from an EMBL/GenBank/DDBJ whole genome shotgun (WGS) entry which is preliminary data.</text>
</comment>
<dbReference type="GeneID" id="95982391"/>
<dbReference type="Proteomes" id="UP001565368">
    <property type="component" value="Unassembled WGS sequence"/>
</dbReference>
<dbReference type="PANTHER" id="PTHR10980:SF3">
    <property type="entry name" value="LD16419P"/>
    <property type="match status" value="1"/>
</dbReference>